<keyword evidence="2" id="KW-0813">Transport</keyword>
<comment type="subcellular location">
    <subcellularLocation>
        <location evidence="1">Cell outer membrane</location>
        <topology evidence="1">Multi-pass membrane protein</topology>
    </subcellularLocation>
</comment>
<sequence length="375" mass="42746">MKKLTLAAALVALTTSSAQAYTLFDNEKTKIDVDGSLRLQWRSESNKTETPTSTEKEHVNKAIQNNGSRVGFKITQALSDDFYAVGRMQFRFRGADSYGRSSSQHNFDHIYTHYAYAGIGHKKYGELTYGHQLAYTDYVKQTDLPNTLSISDGYYNTTQRNALQYVYKGVPGLTLAAFYGFDSDRNSNMTKRTNRRIDSYGGAAIYKWTPAEGQRATIAFGADRERYANANGSTYSRTVYSIGSAYTYANTTLGLDLDQRIISNQQTNAVNLRRTTDRELRTVIFHRLTPSWNIYTQYGYHVTKRENNLSNDSKIKRNKYMIGTEYVLLKPSEGQPFRVKTFVEGQYVHAKTETNHIRTETSKDKIAVIGLRVYW</sequence>
<dbReference type="Proteomes" id="UP000229329">
    <property type="component" value="Unassembled WGS sequence"/>
</dbReference>
<evidence type="ECO:0000313" key="12">
    <source>
        <dbReference type="Proteomes" id="UP000229329"/>
    </source>
</evidence>
<dbReference type="GO" id="GO:0006811">
    <property type="term" value="P:monoatomic ion transport"/>
    <property type="evidence" value="ECO:0007669"/>
    <property type="project" value="UniProtKB-KW"/>
</dbReference>
<dbReference type="AlphaFoldDB" id="A0A2M8S3S8"/>
<organism evidence="11 12">
    <name type="scientific">Conservatibacter flavescens</name>
    <dbReference type="NCBI Taxonomy" id="28161"/>
    <lineage>
        <taxon>Bacteria</taxon>
        <taxon>Pseudomonadati</taxon>
        <taxon>Pseudomonadota</taxon>
        <taxon>Gammaproteobacteria</taxon>
        <taxon>Pasteurellales</taxon>
        <taxon>Pasteurellaceae</taxon>
        <taxon>Conservatibacter</taxon>
    </lineage>
</organism>
<dbReference type="EMBL" id="PHHA01000006">
    <property type="protein sequence ID" value="PJG85802.1"/>
    <property type="molecule type" value="Genomic_DNA"/>
</dbReference>
<dbReference type="InterPro" id="IPR023614">
    <property type="entry name" value="Porin_dom_sf"/>
</dbReference>
<keyword evidence="12" id="KW-1185">Reference proteome</keyword>
<evidence type="ECO:0000256" key="8">
    <source>
        <dbReference type="ARBA" id="ARBA00023136"/>
    </source>
</evidence>
<dbReference type="PANTHER" id="PTHR34501">
    <property type="entry name" value="PROTEIN YDDL-RELATED"/>
    <property type="match status" value="1"/>
</dbReference>
<evidence type="ECO:0000256" key="9">
    <source>
        <dbReference type="ARBA" id="ARBA00023237"/>
    </source>
</evidence>
<dbReference type="OrthoDB" id="5689851at2"/>
<comment type="caution">
    <text evidence="11">The sequence shown here is derived from an EMBL/GenBank/DDBJ whole genome shotgun (WGS) entry which is preliminary data.</text>
</comment>
<dbReference type="GO" id="GO:0046930">
    <property type="term" value="C:pore complex"/>
    <property type="evidence" value="ECO:0007669"/>
    <property type="project" value="UniProtKB-KW"/>
</dbReference>
<keyword evidence="3" id="KW-1134">Transmembrane beta strand</keyword>
<dbReference type="SUPFAM" id="SSF56935">
    <property type="entry name" value="Porins"/>
    <property type="match status" value="1"/>
</dbReference>
<accession>A0A2M8S3S8</accession>
<evidence type="ECO:0000256" key="4">
    <source>
        <dbReference type="ARBA" id="ARBA00022692"/>
    </source>
</evidence>
<keyword evidence="6" id="KW-0406">Ion transport</keyword>
<dbReference type="RefSeq" id="WP_100288382.1">
    <property type="nucleotide sequence ID" value="NZ_PHHA01000006.1"/>
</dbReference>
<dbReference type="Gene3D" id="2.40.160.10">
    <property type="entry name" value="Porin"/>
    <property type="match status" value="1"/>
</dbReference>
<evidence type="ECO:0000256" key="2">
    <source>
        <dbReference type="ARBA" id="ARBA00022448"/>
    </source>
</evidence>
<dbReference type="CDD" id="cd00342">
    <property type="entry name" value="gram_neg_porins"/>
    <property type="match status" value="1"/>
</dbReference>
<evidence type="ECO:0000256" key="6">
    <source>
        <dbReference type="ARBA" id="ARBA00023065"/>
    </source>
</evidence>
<evidence type="ECO:0000256" key="7">
    <source>
        <dbReference type="ARBA" id="ARBA00023114"/>
    </source>
</evidence>
<keyword evidence="7" id="KW-0626">Porin</keyword>
<keyword evidence="4" id="KW-0812">Transmembrane</keyword>
<dbReference type="GO" id="GO:0015288">
    <property type="term" value="F:porin activity"/>
    <property type="evidence" value="ECO:0007669"/>
    <property type="project" value="UniProtKB-KW"/>
</dbReference>
<evidence type="ECO:0000256" key="1">
    <source>
        <dbReference type="ARBA" id="ARBA00004571"/>
    </source>
</evidence>
<dbReference type="PANTHER" id="PTHR34501:SF2">
    <property type="entry name" value="OUTER MEMBRANE PORIN F-RELATED"/>
    <property type="match status" value="1"/>
</dbReference>
<dbReference type="InterPro" id="IPR033900">
    <property type="entry name" value="Gram_neg_porin_domain"/>
</dbReference>
<keyword evidence="5 10" id="KW-0732">Signal</keyword>
<protein>
    <submittedName>
        <fullName evidence="11">Porin</fullName>
    </submittedName>
</protein>
<name>A0A2M8S3S8_9PAST</name>
<feature type="chain" id="PRO_5014896087" evidence="10">
    <location>
        <begin position="21"/>
        <end position="375"/>
    </location>
</feature>
<evidence type="ECO:0000256" key="5">
    <source>
        <dbReference type="ARBA" id="ARBA00022729"/>
    </source>
</evidence>
<feature type="signal peptide" evidence="10">
    <location>
        <begin position="1"/>
        <end position="20"/>
    </location>
</feature>
<gene>
    <name evidence="11" type="ORF">CVP05_04455</name>
</gene>
<evidence type="ECO:0000256" key="3">
    <source>
        <dbReference type="ARBA" id="ARBA00022452"/>
    </source>
</evidence>
<dbReference type="GO" id="GO:0009279">
    <property type="term" value="C:cell outer membrane"/>
    <property type="evidence" value="ECO:0007669"/>
    <property type="project" value="UniProtKB-SubCell"/>
</dbReference>
<keyword evidence="9" id="KW-0998">Cell outer membrane</keyword>
<evidence type="ECO:0000256" key="10">
    <source>
        <dbReference type="SAM" id="SignalP"/>
    </source>
</evidence>
<reference evidence="11 12" key="1">
    <citation type="submission" date="2017-11" db="EMBL/GenBank/DDBJ databases">
        <title>Reclassification of Bisgaard taxon 7 as Conservatibacter flavescens gen. nov., sp. nov.</title>
        <authorList>
            <person name="Christensen H."/>
        </authorList>
    </citation>
    <scope>NUCLEOTIDE SEQUENCE [LARGE SCALE GENOMIC DNA]</scope>
    <source>
        <strain evidence="11 12">7_4</strain>
    </source>
</reference>
<evidence type="ECO:0000313" key="11">
    <source>
        <dbReference type="EMBL" id="PJG85802.1"/>
    </source>
</evidence>
<dbReference type="InterPro" id="IPR050298">
    <property type="entry name" value="Gram-neg_bact_OMP"/>
</dbReference>
<proteinExistence type="predicted"/>
<keyword evidence="8" id="KW-0472">Membrane</keyword>